<gene>
    <name evidence="3" type="ORF">PNEG_02160</name>
</gene>
<dbReference type="SMART" id="SM00271">
    <property type="entry name" value="DnaJ"/>
    <property type="match status" value="1"/>
</dbReference>
<dbReference type="OrthoDB" id="10250354at2759"/>
<dbReference type="PANTHER" id="PTHR44873">
    <property type="entry name" value="DNAJ HOMOLOG SUBFAMILY C MEMBER 30, MITOCHONDRIAL"/>
    <property type="match status" value="1"/>
</dbReference>
<dbReference type="PROSITE" id="PS50076">
    <property type="entry name" value="DNAJ_2"/>
    <property type="match status" value="1"/>
</dbReference>
<dbReference type="InterPro" id="IPR036869">
    <property type="entry name" value="J_dom_sf"/>
</dbReference>
<keyword evidence="1" id="KW-1133">Transmembrane helix</keyword>
<dbReference type="GeneID" id="19895853"/>
<dbReference type="STRING" id="1069680.M7PGI8"/>
<protein>
    <recommendedName>
        <fullName evidence="2">J domain-containing protein</fullName>
    </recommendedName>
</protein>
<comment type="caution">
    <text evidence="3">The sequence shown here is derived from an EMBL/GenBank/DDBJ whole genome shotgun (WGS) entry which is preliminary data.</text>
</comment>
<feature type="domain" description="J" evidence="2">
    <location>
        <begin position="42"/>
        <end position="107"/>
    </location>
</feature>
<evidence type="ECO:0000259" key="2">
    <source>
        <dbReference type="PROSITE" id="PS50076"/>
    </source>
</evidence>
<dbReference type="VEuPathDB" id="FungiDB:PNEG_02160"/>
<dbReference type="eggNOG" id="KOG0715">
    <property type="taxonomic scope" value="Eukaryota"/>
</dbReference>
<dbReference type="Gene3D" id="1.10.287.110">
    <property type="entry name" value="DnaJ domain"/>
    <property type="match status" value="1"/>
</dbReference>
<dbReference type="InterPro" id="IPR001623">
    <property type="entry name" value="DnaJ_domain"/>
</dbReference>
<feature type="transmembrane region" description="Helical" evidence="1">
    <location>
        <begin position="203"/>
        <end position="223"/>
    </location>
</feature>
<sequence>MKSQILRSKTAHSKCFIQLRVAGQISKDKFHIYPFFKRFFSSYYDILEVPKDASYITIKHKYYELSKKFHPDLHKNDKETYKKFLKIKEAYEVLSNKIKRKEHDEKIGISEKNYSDLSEALRKTNYNRLDEKIQKNKENSGYSSEEIYENNSKYYQKSQENLYVNTQFDYEAHYEPYYTYERHRIKRIKKRNEFFDPRGNPCFTNFFCVSTIILIVILLSSFLRFNMNKKSRKHYSFTKPLP</sequence>
<organism evidence="3 4">
    <name type="scientific">Pneumocystis murina (strain B123)</name>
    <name type="common">Mouse pneumocystis pneumonia agent</name>
    <name type="synonym">Pneumocystis carinii f. sp. muris</name>
    <dbReference type="NCBI Taxonomy" id="1069680"/>
    <lineage>
        <taxon>Eukaryota</taxon>
        <taxon>Fungi</taxon>
        <taxon>Dikarya</taxon>
        <taxon>Ascomycota</taxon>
        <taxon>Taphrinomycotina</taxon>
        <taxon>Pneumocystomycetes</taxon>
        <taxon>Pneumocystaceae</taxon>
        <taxon>Pneumocystis</taxon>
    </lineage>
</organism>
<accession>M7PGI8</accession>
<dbReference type="PANTHER" id="PTHR44873:SF1">
    <property type="entry name" value="DNAJ HOMOLOG SUBFAMILY C MEMBER 30, MITOCHONDRIAL"/>
    <property type="match status" value="1"/>
</dbReference>
<proteinExistence type="predicted"/>
<dbReference type="HOGENOM" id="CLU_1147592_0_0_1"/>
<keyword evidence="4" id="KW-1185">Reference proteome</keyword>
<dbReference type="InterPro" id="IPR053025">
    <property type="entry name" value="Mito_ATP_Synthase-Asso"/>
</dbReference>
<dbReference type="AlphaFoldDB" id="M7PGI8"/>
<evidence type="ECO:0000313" key="4">
    <source>
        <dbReference type="Proteomes" id="UP000011958"/>
    </source>
</evidence>
<dbReference type="SUPFAM" id="SSF46565">
    <property type="entry name" value="Chaperone J-domain"/>
    <property type="match status" value="1"/>
</dbReference>
<dbReference type="PRINTS" id="PR00625">
    <property type="entry name" value="JDOMAIN"/>
</dbReference>
<dbReference type="Proteomes" id="UP000011958">
    <property type="component" value="Unassembled WGS sequence"/>
</dbReference>
<evidence type="ECO:0000256" key="1">
    <source>
        <dbReference type="SAM" id="Phobius"/>
    </source>
</evidence>
<keyword evidence="1" id="KW-0472">Membrane</keyword>
<dbReference type="CDD" id="cd06257">
    <property type="entry name" value="DnaJ"/>
    <property type="match status" value="1"/>
</dbReference>
<reference evidence="4" key="1">
    <citation type="journal article" date="2016" name="Nat. Commun.">
        <title>Genome analysis of three Pneumocystis species reveals adaptation mechanisms to life exclusively in mammalian hosts.</title>
        <authorList>
            <person name="Ma L."/>
            <person name="Chen Z."/>
            <person name="Huang D.W."/>
            <person name="Kutty G."/>
            <person name="Ishihara M."/>
            <person name="Wang H."/>
            <person name="Abouelleil A."/>
            <person name="Bishop L."/>
            <person name="Davey E."/>
            <person name="Deng R."/>
            <person name="Deng X."/>
            <person name="Fan L."/>
            <person name="Fantoni G."/>
            <person name="Fitzgerald M."/>
            <person name="Gogineni E."/>
            <person name="Goldberg J.M."/>
            <person name="Handley G."/>
            <person name="Hu X."/>
            <person name="Huber C."/>
            <person name="Jiao X."/>
            <person name="Jones K."/>
            <person name="Levin J.Z."/>
            <person name="Liu Y."/>
            <person name="Macdonald P."/>
            <person name="Melnikov A."/>
            <person name="Raley C."/>
            <person name="Sassi M."/>
            <person name="Sherman B.T."/>
            <person name="Song X."/>
            <person name="Sykes S."/>
            <person name="Tran B."/>
            <person name="Walsh L."/>
            <person name="Xia Y."/>
            <person name="Yang J."/>
            <person name="Young S."/>
            <person name="Zeng Q."/>
            <person name="Zheng X."/>
            <person name="Stephens R."/>
            <person name="Nusbaum C."/>
            <person name="Birren B.W."/>
            <person name="Azadi P."/>
            <person name="Lempicki R.A."/>
            <person name="Cuomo C.A."/>
            <person name="Kovacs J.A."/>
        </authorList>
    </citation>
    <scope>NUCLEOTIDE SEQUENCE [LARGE SCALE GENOMIC DNA]</scope>
    <source>
        <strain evidence="4">B123</strain>
    </source>
</reference>
<dbReference type="RefSeq" id="XP_007874141.1">
    <property type="nucleotide sequence ID" value="XM_007875950.1"/>
</dbReference>
<evidence type="ECO:0000313" key="3">
    <source>
        <dbReference type="EMBL" id="EMR09574.1"/>
    </source>
</evidence>
<dbReference type="Pfam" id="PF00226">
    <property type="entry name" value="DnaJ"/>
    <property type="match status" value="1"/>
</dbReference>
<name>M7PGI8_PNEMU</name>
<dbReference type="EMBL" id="AFWA02000012">
    <property type="protein sequence ID" value="EMR09574.1"/>
    <property type="molecule type" value="Genomic_DNA"/>
</dbReference>
<keyword evidence="1" id="KW-0812">Transmembrane</keyword>